<feature type="compositionally biased region" description="Polar residues" evidence="1">
    <location>
        <begin position="709"/>
        <end position="718"/>
    </location>
</feature>
<feature type="compositionally biased region" description="Acidic residues" evidence="1">
    <location>
        <begin position="648"/>
        <end position="658"/>
    </location>
</feature>
<reference evidence="2 3" key="1">
    <citation type="submission" date="2018-02" db="EMBL/GenBank/DDBJ databases">
        <title>The genomes of Aspergillus section Nigri reveals drivers in fungal speciation.</title>
        <authorList>
            <consortium name="DOE Joint Genome Institute"/>
            <person name="Vesth T.C."/>
            <person name="Nybo J."/>
            <person name="Theobald S."/>
            <person name="Brandl J."/>
            <person name="Frisvad J.C."/>
            <person name="Nielsen K.F."/>
            <person name="Lyhne E.K."/>
            <person name="Kogle M.E."/>
            <person name="Kuo A."/>
            <person name="Riley R."/>
            <person name="Clum A."/>
            <person name="Nolan M."/>
            <person name="Lipzen A."/>
            <person name="Salamov A."/>
            <person name="Henrissat B."/>
            <person name="Wiebenga A."/>
            <person name="De vries R.P."/>
            <person name="Grigoriev I.V."/>
            <person name="Mortensen U.H."/>
            <person name="Andersen M.R."/>
            <person name="Baker S.E."/>
        </authorList>
    </citation>
    <scope>NUCLEOTIDE SEQUENCE [LARGE SCALE GENOMIC DNA]</scope>
    <source>
        <strain evidence="2 3">CBS 121593</strain>
    </source>
</reference>
<evidence type="ECO:0000313" key="3">
    <source>
        <dbReference type="Proteomes" id="UP000249402"/>
    </source>
</evidence>
<dbReference type="AlphaFoldDB" id="A0A395GTK9"/>
<feature type="compositionally biased region" description="Acidic residues" evidence="1">
    <location>
        <begin position="679"/>
        <end position="690"/>
    </location>
</feature>
<feature type="compositionally biased region" description="Basic and acidic residues" evidence="1">
    <location>
        <begin position="691"/>
        <end position="703"/>
    </location>
</feature>
<feature type="region of interest" description="Disordered" evidence="1">
    <location>
        <begin position="1"/>
        <end position="93"/>
    </location>
</feature>
<gene>
    <name evidence="2" type="ORF">BO80DRAFT_165888</name>
</gene>
<evidence type="ECO:0000313" key="2">
    <source>
        <dbReference type="EMBL" id="RAK98288.1"/>
    </source>
</evidence>
<accession>A0A395GTK9</accession>
<dbReference type="VEuPathDB" id="FungiDB:BO80DRAFT_165888"/>
<protein>
    <submittedName>
        <fullName evidence="2">Uncharacterized protein</fullName>
    </submittedName>
</protein>
<keyword evidence="3" id="KW-1185">Reference proteome</keyword>
<dbReference type="RefSeq" id="XP_025572616.1">
    <property type="nucleotide sequence ID" value="XM_025713908.1"/>
</dbReference>
<dbReference type="EMBL" id="KZ824455">
    <property type="protein sequence ID" value="RAK98288.1"/>
    <property type="molecule type" value="Genomic_DNA"/>
</dbReference>
<evidence type="ECO:0000256" key="1">
    <source>
        <dbReference type="SAM" id="MobiDB-lite"/>
    </source>
</evidence>
<name>A0A395GTK9_9EURO</name>
<proteinExistence type="predicted"/>
<sequence length="732" mass="83393">MQNLWPRASSPRRGQAEERSKRFDRLIWDDEQDIPGGAHGALVLRGQPHRPGEAPASSGTAAVGNIPRAAPDSSSRNWNCEPPNDESTTWTPSMTKDTTIHYEMDIVEDVGSHLEEFSHLKRLGHFHAAEQYFQDSLSDFMGLPPVAIEYADMLVEQGAYKRLHHVLSQHRGLLGLKGSSKILPSSLLPEKNPSSFLYRANLQLIQAFSMIQSQGLMQEAYETVRSLERPMRSLRRRRRTEPTLPLDSAEIQVIRYALMILSQVEYEANLIPEHDFNFWSNWCYLYKVLVAEGRVWDARDIIIASVQAEGPASAWKWIFGVELDSPEAFSRLLADWDLHRYDESTYLAILDVLVSLSHCLSSYSVSIPERKDLLTAQRYLQHAQALATCLKENSAQMANSRPYIQWVIAEAELERKLLSSGSGSDLRYHLGMFPGLTLWRGAIPVYVPIKTENPTWAESKERGPTYDLLETALQASQSLEDYRTEALCLSELIYRSVEVSKWFTRLAHLQKSIQGDILGYHQTSLSRFLLVRTDKDSKDLLAEIQSILELRHFITPNYSLSGWCAVIVERALSHSAGQDMYRSEEDFRAIVGRFFPHLPQYIKDQLEYLGLDRIYNPVSKTGKHLESAMRHRSVRNFPIVRKTRLDDYSESTSDEEDYGPSNSLTPGIQRARQFARAESEDDESTTEDSFDTARSEDPKTRDIQDDDASSIQRPSYSPISRRVTVEDIADIV</sequence>
<dbReference type="STRING" id="1448316.A0A395GTK9"/>
<dbReference type="Proteomes" id="UP000249402">
    <property type="component" value="Unassembled WGS sequence"/>
</dbReference>
<organism evidence="2 3">
    <name type="scientific">Aspergillus ibericus CBS 121593</name>
    <dbReference type="NCBI Taxonomy" id="1448316"/>
    <lineage>
        <taxon>Eukaryota</taxon>
        <taxon>Fungi</taxon>
        <taxon>Dikarya</taxon>
        <taxon>Ascomycota</taxon>
        <taxon>Pezizomycotina</taxon>
        <taxon>Eurotiomycetes</taxon>
        <taxon>Eurotiomycetidae</taxon>
        <taxon>Eurotiales</taxon>
        <taxon>Aspergillaceae</taxon>
        <taxon>Aspergillus</taxon>
        <taxon>Aspergillus subgen. Circumdati</taxon>
    </lineage>
</organism>
<feature type="region of interest" description="Disordered" evidence="1">
    <location>
        <begin position="646"/>
        <end position="732"/>
    </location>
</feature>
<feature type="compositionally biased region" description="Basic and acidic residues" evidence="1">
    <location>
        <begin position="14"/>
        <end position="28"/>
    </location>
</feature>
<dbReference type="OrthoDB" id="4838614at2759"/>
<dbReference type="GeneID" id="37218773"/>